<dbReference type="GO" id="GO:0051301">
    <property type="term" value="P:cell division"/>
    <property type="evidence" value="ECO:0007669"/>
    <property type="project" value="UniProtKB-KW"/>
</dbReference>
<feature type="active site" evidence="16">
    <location>
        <position position="291"/>
    </location>
</feature>
<dbReference type="HAMAP" id="MF_00037">
    <property type="entry name" value="MurB"/>
    <property type="match status" value="1"/>
</dbReference>
<evidence type="ECO:0000256" key="6">
    <source>
        <dbReference type="ARBA" id="ARBA00022618"/>
    </source>
</evidence>
<comment type="pathway">
    <text evidence="4 16">Cell wall biogenesis; peptidoglycan biosynthesis.</text>
</comment>
<protein>
    <recommendedName>
        <fullName evidence="16">UDP-N-acetylenolpyruvoylglucosamine reductase</fullName>
        <ecNumber evidence="16">1.3.1.98</ecNumber>
    </recommendedName>
    <alternativeName>
        <fullName evidence="16">UDP-N-acetylmuramate dehydrogenase</fullName>
    </alternativeName>
</protein>
<dbReference type="InterPro" id="IPR016166">
    <property type="entry name" value="FAD-bd_PCMH"/>
</dbReference>
<keyword evidence="7 16" id="KW-0285">Flavoprotein</keyword>
<comment type="similarity">
    <text evidence="16">Belongs to the MurB family.</text>
</comment>
<keyword evidence="10 16" id="KW-0133">Cell shape</keyword>
<dbReference type="GO" id="GO:0009252">
    <property type="term" value="P:peptidoglycan biosynthetic process"/>
    <property type="evidence" value="ECO:0007669"/>
    <property type="project" value="UniProtKB-UniRule"/>
</dbReference>
<dbReference type="PANTHER" id="PTHR21071">
    <property type="entry name" value="UDP-N-ACETYLENOLPYRUVOYLGLUCOSAMINE REDUCTASE"/>
    <property type="match status" value="1"/>
</dbReference>
<evidence type="ECO:0000256" key="4">
    <source>
        <dbReference type="ARBA" id="ARBA00004752"/>
    </source>
</evidence>
<dbReference type="GO" id="GO:0071949">
    <property type="term" value="F:FAD binding"/>
    <property type="evidence" value="ECO:0007669"/>
    <property type="project" value="InterPro"/>
</dbReference>
<evidence type="ECO:0000313" key="19">
    <source>
        <dbReference type="Proteomes" id="UP000000445"/>
    </source>
</evidence>
<dbReference type="EMBL" id="CP000916">
    <property type="protein sequence ID" value="ACM23078.1"/>
    <property type="molecule type" value="Genomic_DNA"/>
</dbReference>
<dbReference type="eggNOG" id="COG0812">
    <property type="taxonomic scope" value="Bacteria"/>
</dbReference>
<gene>
    <name evidence="16" type="primary">murB</name>
    <name evidence="18" type="ordered locus">CTN_0902</name>
</gene>
<keyword evidence="11 16" id="KW-0573">Peptidoglycan synthesis</keyword>
<dbReference type="GO" id="GO:0005829">
    <property type="term" value="C:cytosol"/>
    <property type="evidence" value="ECO:0007669"/>
    <property type="project" value="TreeGrafter"/>
</dbReference>
<dbReference type="Gene3D" id="3.30.43.10">
    <property type="entry name" value="Uridine Diphospho-n-acetylenolpyruvylglucosamine Reductase, domain 2"/>
    <property type="match status" value="1"/>
</dbReference>
<dbReference type="InterPro" id="IPR011601">
    <property type="entry name" value="MurB_C"/>
</dbReference>
<dbReference type="HOGENOM" id="CLU_035304_1_1_0"/>
<dbReference type="UniPathway" id="UPA00219"/>
<proteinExistence type="inferred from homology"/>
<evidence type="ECO:0000256" key="14">
    <source>
        <dbReference type="ARBA" id="ARBA00023316"/>
    </source>
</evidence>
<evidence type="ECO:0000256" key="10">
    <source>
        <dbReference type="ARBA" id="ARBA00022960"/>
    </source>
</evidence>
<dbReference type="AlphaFoldDB" id="B9K7Z5"/>
<organism evidence="18 19">
    <name type="scientific">Thermotoga neapolitana (strain ATCC 49049 / DSM 4359 / NBRC 107923 / NS-E)</name>
    <dbReference type="NCBI Taxonomy" id="309803"/>
    <lineage>
        <taxon>Bacteria</taxon>
        <taxon>Thermotogati</taxon>
        <taxon>Thermotogota</taxon>
        <taxon>Thermotogae</taxon>
        <taxon>Thermotogales</taxon>
        <taxon>Thermotogaceae</taxon>
        <taxon>Thermotoga</taxon>
    </lineage>
</organism>
<evidence type="ECO:0000256" key="13">
    <source>
        <dbReference type="ARBA" id="ARBA00023306"/>
    </source>
</evidence>
<keyword evidence="8 16" id="KW-0274">FAD</keyword>
<evidence type="ECO:0000256" key="16">
    <source>
        <dbReference type="HAMAP-Rule" id="MF_00037"/>
    </source>
</evidence>
<keyword evidence="9 16" id="KW-0521">NADP</keyword>
<dbReference type="InterPro" id="IPR036635">
    <property type="entry name" value="MurB_C_sf"/>
</dbReference>
<evidence type="ECO:0000256" key="9">
    <source>
        <dbReference type="ARBA" id="ARBA00022857"/>
    </source>
</evidence>
<accession>B9K7Z5</accession>
<evidence type="ECO:0000256" key="2">
    <source>
        <dbReference type="ARBA" id="ARBA00003921"/>
    </source>
</evidence>
<keyword evidence="6 16" id="KW-0132">Cell division</keyword>
<dbReference type="Pfam" id="PF02873">
    <property type="entry name" value="MurB_C"/>
    <property type="match status" value="1"/>
</dbReference>
<dbReference type="NCBIfam" id="NF010480">
    <property type="entry name" value="PRK13905.1"/>
    <property type="match status" value="1"/>
</dbReference>
<dbReference type="PROSITE" id="PS51387">
    <property type="entry name" value="FAD_PCMH"/>
    <property type="match status" value="1"/>
</dbReference>
<evidence type="ECO:0000256" key="11">
    <source>
        <dbReference type="ARBA" id="ARBA00022984"/>
    </source>
</evidence>
<evidence type="ECO:0000256" key="15">
    <source>
        <dbReference type="ARBA" id="ARBA00048914"/>
    </source>
</evidence>
<evidence type="ECO:0000313" key="18">
    <source>
        <dbReference type="EMBL" id="ACM23078.1"/>
    </source>
</evidence>
<evidence type="ECO:0000256" key="3">
    <source>
        <dbReference type="ARBA" id="ARBA00004496"/>
    </source>
</evidence>
<dbReference type="KEGG" id="tna:CTN_0902"/>
<dbReference type="InterPro" id="IPR036318">
    <property type="entry name" value="FAD-bd_PCMH-like_sf"/>
</dbReference>
<dbReference type="InterPro" id="IPR006094">
    <property type="entry name" value="Oxid_FAD_bind_N"/>
</dbReference>
<dbReference type="Gene3D" id="3.30.465.10">
    <property type="match status" value="1"/>
</dbReference>
<dbReference type="InterPro" id="IPR016167">
    <property type="entry name" value="FAD-bd_PCMH_sub1"/>
</dbReference>
<comment type="subcellular location">
    <subcellularLocation>
        <location evidence="3 16">Cytoplasm</location>
    </subcellularLocation>
</comment>
<feature type="active site" evidence="16">
    <location>
        <position position="170"/>
    </location>
</feature>
<feature type="active site" description="Proton donor" evidence="16">
    <location>
        <position position="220"/>
    </location>
</feature>
<evidence type="ECO:0000256" key="7">
    <source>
        <dbReference type="ARBA" id="ARBA00022630"/>
    </source>
</evidence>
<dbReference type="GO" id="GO:0008360">
    <property type="term" value="P:regulation of cell shape"/>
    <property type="evidence" value="ECO:0007669"/>
    <property type="project" value="UniProtKB-KW"/>
</dbReference>
<keyword evidence="14 16" id="KW-0961">Cell wall biogenesis/degradation</keyword>
<evidence type="ECO:0000256" key="12">
    <source>
        <dbReference type="ARBA" id="ARBA00023002"/>
    </source>
</evidence>
<feature type="domain" description="FAD-binding PCMH-type" evidence="17">
    <location>
        <begin position="28"/>
        <end position="191"/>
    </location>
</feature>
<dbReference type="EC" id="1.3.1.98" evidence="16"/>
<evidence type="ECO:0000259" key="17">
    <source>
        <dbReference type="PROSITE" id="PS51387"/>
    </source>
</evidence>
<dbReference type="InterPro" id="IPR003170">
    <property type="entry name" value="MurB"/>
</dbReference>
<sequence length="301" mass="34351">MDKLFSDLYKVGCDVRMFERLSCHTSMKIGGKVRYLVLPNDVVSLEKAVELLGRNIPFQIMGLGTNLLVQDEDLEIAVLKTERLNHVEIKGEKVVVESGTPLKRLCLVLMETELEGLEFAYGIPGSVGGAVYMNAGAYGKEIGEFVEAVEVLREGKRYWLSKSDLFFGYRDSVFRREKMIITRVEMRFRRGKKDLIKRRMDDFLEKRLEKQPIDLPSAGSVFKRPRNDFYVGKAIESLGLKGYTIGGAQISKKHAGFIVNIGNATFRDVIHLIDFVKKKVKERYGVDLETEVEIWWSGKRL</sequence>
<dbReference type="GO" id="GO:0071555">
    <property type="term" value="P:cell wall organization"/>
    <property type="evidence" value="ECO:0007669"/>
    <property type="project" value="UniProtKB-KW"/>
</dbReference>
<comment type="cofactor">
    <cofactor evidence="1 16">
        <name>FAD</name>
        <dbReference type="ChEBI" id="CHEBI:57692"/>
    </cofactor>
</comment>
<keyword evidence="5 16" id="KW-0963">Cytoplasm</keyword>
<keyword evidence="19" id="KW-1185">Reference proteome</keyword>
<keyword evidence="13 16" id="KW-0131">Cell cycle</keyword>
<dbReference type="RefSeq" id="WP_015919395.1">
    <property type="nucleotide sequence ID" value="NC_011978.1"/>
</dbReference>
<dbReference type="PANTHER" id="PTHR21071:SF4">
    <property type="entry name" value="UDP-N-ACETYLENOLPYRUVOYLGLUCOSAMINE REDUCTASE"/>
    <property type="match status" value="1"/>
</dbReference>
<reference evidence="18 19" key="1">
    <citation type="journal article" date="2009" name="Biosci. Biotechnol. Biochem.">
        <title>WeGAS: a web-based microbial genome annotation system.</title>
        <authorList>
            <person name="Lee D."/>
            <person name="Seo H."/>
            <person name="Park C."/>
            <person name="Park K."/>
        </authorList>
    </citation>
    <scope>NUCLEOTIDE SEQUENCE [LARGE SCALE GENOMIC DNA]</scope>
    <source>
        <strain evidence="19">ATCC 49049 / DSM 4359 / NBRC 107923 / NS-E</strain>
    </source>
</reference>
<evidence type="ECO:0000256" key="5">
    <source>
        <dbReference type="ARBA" id="ARBA00022490"/>
    </source>
</evidence>
<evidence type="ECO:0000256" key="1">
    <source>
        <dbReference type="ARBA" id="ARBA00001974"/>
    </source>
</evidence>
<dbReference type="NCBIfam" id="TIGR00179">
    <property type="entry name" value="murB"/>
    <property type="match status" value="1"/>
</dbReference>
<name>B9K7Z5_THENN</name>
<dbReference type="Pfam" id="PF01565">
    <property type="entry name" value="FAD_binding_4"/>
    <property type="match status" value="1"/>
</dbReference>
<dbReference type="SUPFAM" id="SSF56176">
    <property type="entry name" value="FAD-binding/transporter-associated domain-like"/>
    <property type="match status" value="1"/>
</dbReference>
<dbReference type="GO" id="GO:0008762">
    <property type="term" value="F:UDP-N-acetylmuramate dehydrogenase activity"/>
    <property type="evidence" value="ECO:0007669"/>
    <property type="project" value="UniProtKB-UniRule"/>
</dbReference>
<evidence type="ECO:0000256" key="8">
    <source>
        <dbReference type="ARBA" id="ARBA00022827"/>
    </source>
</evidence>
<keyword evidence="12 16" id="KW-0560">Oxidoreductase</keyword>
<dbReference type="Gene3D" id="3.90.78.10">
    <property type="entry name" value="UDP-N-acetylenolpyruvoylglucosamine reductase, C-terminal domain"/>
    <property type="match status" value="1"/>
</dbReference>
<dbReference type="Proteomes" id="UP000000445">
    <property type="component" value="Chromosome"/>
</dbReference>
<comment type="catalytic activity">
    <reaction evidence="15 16">
        <text>UDP-N-acetyl-alpha-D-muramate + NADP(+) = UDP-N-acetyl-3-O-(1-carboxyvinyl)-alpha-D-glucosamine + NADPH + H(+)</text>
        <dbReference type="Rhea" id="RHEA:12248"/>
        <dbReference type="ChEBI" id="CHEBI:15378"/>
        <dbReference type="ChEBI" id="CHEBI:57783"/>
        <dbReference type="ChEBI" id="CHEBI:58349"/>
        <dbReference type="ChEBI" id="CHEBI:68483"/>
        <dbReference type="ChEBI" id="CHEBI:70757"/>
        <dbReference type="EC" id="1.3.1.98"/>
    </reaction>
</comment>
<comment type="function">
    <text evidence="2 16">Cell wall formation.</text>
</comment>
<dbReference type="SUPFAM" id="SSF56194">
    <property type="entry name" value="Uridine diphospho-N-Acetylenolpyruvylglucosamine reductase, MurB, C-terminal domain"/>
    <property type="match status" value="1"/>
</dbReference>
<dbReference type="STRING" id="309803.CTN_0902"/>
<dbReference type="InterPro" id="IPR016169">
    <property type="entry name" value="FAD-bd_PCMH_sub2"/>
</dbReference>